<proteinExistence type="predicted"/>
<evidence type="ECO:0000256" key="3">
    <source>
        <dbReference type="ARBA" id="ARBA00022989"/>
    </source>
</evidence>
<feature type="domain" description="Receptor ligand binding region" evidence="7">
    <location>
        <begin position="59"/>
        <end position="141"/>
    </location>
</feature>
<dbReference type="InterPro" id="IPR000337">
    <property type="entry name" value="GPCR_3"/>
</dbReference>
<gene>
    <name evidence="8" type="ORF">RIMI_LOCUS14348537</name>
</gene>
<dbReference type="SUPFAM" id="SSF53822">
    <property type="entry name" value="Periplasmic binding protein-like I"/>
    <property type="match status" value="1"/>
</dbReference>
<reference evidence="8" key="1">
    <citation type="submission" date="2023-07" db="EMBL/GenBank/DDBJ databases">
        <authorList>
            <person name="Stuckert A."/>
        </authorList>
    </citation>
    <scope>NUCLEOTIDE SEQUENCE</scope>
</reference>
<evidence type="ECO:0000256" key="2">
    <source>
        <dbReference type="ARBA" id="ARBA00022692"/>
    </source>
</evidence>
<evidence type="ECO:0000256" key="6">
    <source>
        <dbReference type="ARBA" id="ARBA00023180"/>
    </source>
</evidence>
<dbReference type="Proteomes" id="UP001176940">
    <property type="component" value="Unassembled WGS sequence"/>
</dbReference>
<dbReference type="InterPro" id="IPR000068">
    <property type="entry name" value="GPCR_3_Ca_sens_rcpt-rel"/>
</dbReference>
<evidence type="ECO:0000256" key="1">
    <source>
        <dbReference type="ARBA" id="ARBA00004141"/>
    </source>
</evidence>
<evidence type="ECO:0000313" key="9">
    <source>
        <dbReference type="Proteomes" id="UP001176940"/>
    </source>
</evidence>
<accession>A0ABN9LXI8</accession>
<keyword evidence="2" id="KW-0812">Transmembrane</keyword>
<keyword evidence="4" id="KW-0472">Membrane</keyword>
<protein>
    <recommendedName>
        <fullName evidence="7">Receptor ligand binding region domain-containing protein</fullName>
    </recommendedName>
</protein>
<evidence type="ECO:0000256" key="5">
    <source>
        <dbReference type="ARBA" id="ARBA00023170"/>
    </source>
</evidence>
<dbReference type="Gene3D" id="3.40.50.2300">
    <property type="match status" value="1"/>
</dbReference>
<keyword evidence="5" id="KW-0675">Receptor</keyword>
<comment type="subcellular location">
    <subcellularLocation>
        <location evidence="1">Membrane</location>
        <topology evidence="1">Multi-pass membrane protein</topology>
    </subcellularLocation>
</comment>
<comment type="caution">
    <text evidence="8">The sequence shown here is derived from an EMBL/GenBank/DDBJ whole genome shotgun (WGS) entry which is preliminary data.</text>
</comment>
<keyword evidence="9" id="KW-1185">Reference proteome</keyword>
<dbReference type="PANTHER" id="PTHR24061:SF599">
    <property type="entry name" value="G-PROTEIN COUPLED RECEPTORS FAMILY 3 PROFILE DOMAIN-CONTAINING PROTEIN"/>
    <property type="match status" value="1"/>
</dbReference>
<evidence type="ECO:0000259" key="7">
    <source>
        <dbReference type="Pfam" id="PF01094"/>
    </source>
</evidence>
<dbReference type="PANTHER" id="PTHR24061">
    <property type="entry name" value="CALCIUM-SENSING RECEPTOR-RELATED"/>
    <property type="match status" value="1"/>
</dbReference>
<dbReference type="InterPro" id="IPR028082">
    <property type="entry name" value="Peripla_BP_I"/>
</dbReference>
<evidence type="ECO:0000313" key="8">
    <source>
        <dbReference type="EMBL" id="CAJ0953528.1"/>
    </source>
</evidence>
<name>A0ABN9LXI8_9NEOB</name>
<keyword evidence="3" id="KW-1133">Transmembrane helix</keyword>
<dbReference type="PRINTS" id="PR00248">
    <property type="entry name" value="GPCRMGR"/>
</dbReference>
<sequence>MNGTSASSVHGLPLVAVSGAAGSEVPSTACYHDFALLAGSSGMQSGTSAPANPRKYKHLAAFFFAIEEINNRSDILPNMTLGYHIYDSCGNVNKVIKDVLQILSGHTAIAPNYSCMEKDAVIGFIGDLQSETTRAMAQLLGLHGYSQGFSFRV</sequence>
<evidence type="ECO:0000256" key="4">
    <source>
        <dbReference type="ARBA" id="ARBA00023136"/>
    </source>
</evidence>
<dbReference type="Pfam" id="PF01094">
    <property type="entry name" value="ANF_receptor"/>
    <property type="match status" value="1"/>
</dbReference>
<keyword evidence="6" id="KW-0325">Glycoprotein</keyword>
<organism evidence="8 9">
    <name type="scientific">Ranitomeya imitator</name>
    <name type="common">mimic poison frog</name>
    <dbReference type="NCBI Taxonomy" id="111125"/>
    <lineage>
        <taxon>Eukaryota</taxon>
        <taxon>Metazoa</taxon>
        <taxon>Chordata</taxon>
        <taxon>Craniata</taxon>
        <taxon>Vertebrata</taxon>
        <taxon>Euteleostomi</taxon>
        <taxon>Amphibia</taxon>
        <taxon>Batrachia</taxon>
        <taxon>Anura</taxon>
        <taxon>Neobatrachia</taxon>
        <taxon>Hyloidea</taxon>
        <taxon>Dendrobatidae</taxon>
        <taxon>Dendrobatinae</taxon>
        <taxon>Ranitomeya</taxon>
    </lineage>
</organism>
<dbReference type="InterPro" id="IPR001828">
    <property type="entry name" value="ANF_lig-bd_rcpt"/>
</dbReference>
<dbReference type="EMBL" id="CAUEEQ010036843">
    <property type="protein sequence ID" value="CAJ0953528.1"/>
    <property type="molecule type" value="Genomic_DNA"/>
</dbReference>